<dbReference type="InterPro" id="IPR037883">
    <property type="entry name" value="Knr4/Smi1-like_sf"/>
</dbReference>
<dbReference type="RefSeq" id="WP_264322169.1">
    <property type="nucleotide sequence ID" value="NZ_JADEXN010000277.1"/>
</dbReference>
<keyword evidence="2" id="KW-1185">Reference proteome</keyword>
<accession>A0A928VXA7</accession>
<dbReference type="EMBL" id="JADEXN010000277">
    <property type="protein sequence ID" value="MBE9041989.1"/>
    <property type="molecule type" value="Genomic_DNA"/>
</dbReference>
<name>A0A928VXA7_9CYAN</name>
<protein>
    <recommendedName>
        <fullName evidence="3">Knr4/Smi1-like domain-containing protein</fullName>
    </recommendedName>
</protein>
<organism evidence="1 2">
    <name type="scientific">Zarconia navalis LEGE 11467</name>
    <dbReference type="NCBI Taxonomy" id="1828826"/>
    <lineage>
        <taxon>Bacteria</taxon>
        <taxon>Bacillati</taxon>
        <taxon>Cyanobacteriota</taxon>
        <taxon>Cyanophyceae</taxon>
        <taxon>Oscillatoriophycideae</taxon>
        <taxon>Oscillatoriales</taxon>
        <taxon>Oscillatoriales incertae sedis</taxon>
        <taxon>Zarconia</taxon>
        <taxon>Zarconia navalis</taxon>
    </lineage>
</organism>
<comment type="caution">
    <text evidence="1">The sequence shown here is derived from an EMBL/GenBank/DDBJ whole genome shotgun (WGS) entry which is preliminary data.</text>
</comment>
<evidence type="ECO:0000313" key="1">
    <source>
        <dbReference type="EMBL" id="MBE9041989.1"/>
    </source>
</evidence>
<reference evidence="1" key="1">
    <citation type="submission" date="2020-10" db="EMBL/GenBank/DDBJ databases">
        <authorList>
            <person name="Castelo-Branco R."/>
            <person name="Eusebio N."/>
            <person name="Adriana R."/>
            <person name="Vieira A."/>
            <person name="Brugerolle De Fraissinette N."/>
            <person name="Rezende De Castro R."/>
            <person name="Schneider M.P."/>
            <person name="Vasconcelos V."/>
            <person name="Leao P.N."/>
        </authorList>
    </citation>
    <scope>NUCLEOTIDE SEQUENCE</scope>
    <source>
        <strain evidence="1">LEGE 11467</strain>
    </source>
</reference>
<sequence>MSELTEALQRIKHWIEVNTPLDNNFNPGLNFACIDTLLKNLPFKIPREVRELYEFFDGGSRVELFPFWGFYSLEEAIKNCHDWVEVYRKNCEPLHQLPLFWLAGEYYVICEEEEIDSSPVWFRPKG</sequence>
<dbReference type="Proteomes" id="UP000621799">
    <property type="component" value="Unassembled WGS sequence"/>
</dbReference>
<evidence type="ECO:0008006" key="3">
    <source>
        <dbReference type="Google" id="ProtNLM"/>
    </source>
</evidence>
<proteinExistence type="predicted"/>
<dbReference type="SUPFAM" id="SSF160631">
    <property type="entry name" value="SMI1/KNR4-like"/>
    <property type="match status" value="1"/>
</dbReference>
<dbReference type="AlphaFoldDB" id="A0A928VXA7"/>
<gene>
    <name evidence="1" type="ORF">IQ235_14495</name>
</gene>
<evidence type="ECO:0000313" key="2">
    <source>
        <dbReference type="Proteomes" id="UP000621799"/>
    </source>
</evidence>